<comment type="caution">
    <text evidence="2">The sequence shown here is derived from an EMBL/GenBank/DDBJ whole genome shotgun (WGS) entry which is preliminary data.</text>
</comment>
<organism evidence="2 3">
    <name type="scientific">Salibaculum griseiflavum</name>
    <dbReference type="NCBI Taxonomy" id="1914409"/>
    <lineage>
        <taxon>Bacteria</taxon>
        <taxon>Pseudomonadati</taxon>
        <taxon>Pseudomonadota</taxon>
        <taxon>Alphaproteobacteria</taxon>
        <taxon>Rhodobacterales</taxon>
        <taxon>Roseobacteraceae</taxon>
        <taxon>Salibaculum</taxon>
    </lineage>
</organism>
<evidence type="ECO:0000313" key="2">
    <source>
        <dbReference type="EMBL" id="PWG17700.1"/>
    </source>
</evidence>
<dbReference type="OrthoDB" id="7877183at2"/>
<proteinExistence type="predicted"/>
<name>A0A2V1P7C9_9RHOB</name>
<feature type="region of interest" description="Disordered" evidence="1">
    <location>
        <begin position="77"/>
        <end position="114"/>
    </location>
</feature>
<protein>
    <submittedName>
        <fullName evidence="2">Uncharacterized protein</fullName>
    </submittedName>
</protein>
<feature type="compositionally biased region" description="Basic residues" evidence="1">
    <location>
        <begin position="87"/>
        <end position="97"/>
    </location>
</feature>
<dbReference type="EMBL" id="QETF01000004">
    <property type="protein sequence ID" value="PWG17700.1"/>
    <property type="molecule type" value="Genomic_DNA"/>
</dbReference>
<gene>
    <name evidence="2" type="ORF">DFK10_05630</name>
</gene>
<dbReference type="Proteomes" id="UP000245293">
    <property type="component" value="Unassembled WGS sequence"/>
</dbReference>
<reference evidence="3" key="1">
    <citation type="submission" date="2018-05" db="EMBL/GenBank/DDBJ databases">
        <authorList>
            <person name="Du Z."/>
            <person name="Wang X."/>
        </authorList>
    </citation>
    <scope>NUCLEOTIDE SEQUENCE [LARGE SCALE GENOMIC DNA]</scope>
    <source>
        <strain evidence="3">WDS4C29</strain>
    </source>
</reference>
<evidence type="ECO:0000256" key="1">
    <source>
        <dbReference type="SAM" id="MobiDB-lite"/>
    </source>
</evidence>
<evidence type="ECO:0000313" key="3">
    <source>
        <dbReference type="Proteomes" id="UP000245293"/>
    </source>
</evidence>
<keyword evidence="3" id="KW-1185">Reference proteome</keyword>
<accession>A0A2V1P7C9</accession>
<dbReference type="RefSeq" id="WP_146193229.1">
    <property type="nucleotide sequence ID" value="NZ_QETF01000004.1"/>
</dbReference>
<dbReference type="AlphaFoldDB" id="A0A2V1P7C9"/>
<sequence length="114" mass="12577">MLLDHTISQLDTGPMPPDRARQMGQLGYMQWIAGLPGEADYTRAARHALARAADFRTCSPAVEAFCQLVEASLTTPLAPLPLSMPPARRRGGARARRVDRLWTCPAPPDRKGRR</sequence>